<comment type="caution">
    <text evidence="1">The sequence shown here is derived from an EMBL/GenBank/DDBJ whole genome shotgun (WGS) entry which is preliminary data.</text>
</comment>
<dbReference type="EMBL" id="JACDUH010000003">
    <property type="protein sequence ID" value="MBA2851787.1"/>
    <property type="molecule type" value="Genomic_DNA"/>
</dbReference>
<name>A0A7J9NWV0_METMI</name>
<dbReference type="Proteomes" id="UP000564425">
    <property type="component" value="Unassembled WGS sequence"/>
</dbReference>
<proteinExistence type="predicted"/>
<dbReference type="AlphaFoldDB" id="A0A7J9NWV0"/>
<organism evidence="1 2">
    <name type="scientific">Methanococcus maripaludis</name>
    <name type="common">Methanococcus deltae</name>
    <dbReference type="NCBI Taxonomy" id="39152"/>
    <lineage>
        <taxon>Archaea</taxon>
        <taxon>Methanobacteriati</taxon>
        <taxon>Methanobacteriota</taxon>
        <taxon>Methanomada group</taxon>
        <taxon>Methanococci</taxon>
        <taxon>Methanococcales</taxon>
        <taxon>Methanococcaceae</taxon>
        <taxon>Methanococcus</taxon>
    </lineage>
</organism>
<accession>A0A7J9NWV0</accession>
<protein>
    <submittedName>
        <fullName evidence="1">Uncharacterized protein</fullName>
    </submittedName>
</protein>
<dbReference type="RefSeq" id="WP_181501607.1">
    <property type="nucleotide sequence ID" value="NZ_JACDUH010000003.1"/>
</dbReference>
<sequence length="66" mass="7302">MDLNIAKANMNKHGNGQAAVRIEGKLYVVNVTSYNDLTIKINRILTSLGLPKLDDDYTREGDIIIA</sequence>
<reference evidence="1 2" key="1">
    <citation type="submission" date="2020-07" db="EMBL/GenBank/DDBJ databases">
        <title>Genomic Encyclopedia of Type Strains, Phase IV (KMG-V): Genome sequencing to study the core and pangenomes of soil and plant-associated prokaryotes.</title>
        <authorList>
            <person name="Whitman W."/>
        </authorList>
    </citation>
    <scope>NUCLEOTIDE SEQUENCE [LARGE SCALE GENOMIC DNA]</scope>
    <source>
        <strain evidence="1 2">A1</strain>
    </source>
</reference>
<gene>
    <name evidence="1" type="ORF">HNP86_001946</name>
</gene>
<evidence type="ECO:0000313" key="1">
    <source>
        <dbReference type="EMBL" id="MBA2851787.1"/>
    </source>
</evidence>
<evidence type="ECO:0000313" key="2">
    <source>
        <dbReference type="Proteomes" id="UP000564425"/>
    </source>
</evidence>